<evidence type="ECO:0000256" key="6">
    <source>
        <dbReference type="ARBA" id="ARBA00023002"/>
    </source>
</evidence>
<evidence type="ECO:0000256" key="1">
    <source>
        <dbReference type="ARBA" id="ARBA00003800"/>
    </source>
</evidence>
<evidence type="ECO:0000256" key="3">
    <source>
        <dbReference type="ARBA" id="ARBA00013001"/>
    </source>
</evidence>
<dbReference type="PROSITE" id="PS51671">
    <property type="entry name" value="ACT"/>
    <property type="match status" value="1"/>
</dbReference>
<dbReference type="CDD" id="cd12174">
    <property type="entry name" value="PGDH_like_3"/>
    <property type="match status" value="1"/>
</dbReference>
<dbReference type="PANTHER" id="PTHR42938">
    <property type="entry name" value="FORMATE DEHYDROGENASE 1"/>
    <property type="match status" value="1"/>
</dbReference>
<dbReference type="InterPro" id="IPR045865">
    <property type="entry name" value="ACT-like_dom_sf"/>
</dbReference>
<sequence length="399" mass="42772">MASKILTLNQISVKGLDRLPRETYEIASEFGTPDAIMLRSHKLKNEEIADSVIAIARAGAGTNNIPVADCTARGIPVFNTPGANANAVKELVAVGMLLGSRGVIEGIDYVHTLGDVTDEAELNKTLEAQKKQFKGSELVGKTLGVVGLGAIGSMVAEMALTLGMEVIGYDPALSVEAAWRLSSRVRKADALASLFARSDYITLHLPVLESTRGLVNAELLAAMKPDACVLNFARQQIVDDEAMIAALDAGQLRKYITDFPAPALIGRKDVILMPHIGASTDEAEENCAVMAADQLRDFIENGNIKNSVNFPTLQLEHVTGCRLAIANENVPKILGSVLAILADRDINVIDMLNKSRDEIAYNLIDIEGTLSDEVLQEMRALEGVINVRLIGDCACDLPS</sequence>
<evidence type="ECO:0000256" key="2">
    <source>
        <dbReference type="ARBA" id="ARBA00005216"/>
    </source>
</evidence>
<dbReference type="Gene3D" id="3.40.50.720">
    <property type="entry name" value="NAD(P)-binding Rossmann-like Domain"/>
    <property type="match status" value="2"/>
</dbReference>
<evidence type="ECO:0000256" key="7">
    <source>
        <dbReference type="ARBA" id="ARBA00023027"/>
    </source>
</evidence>
<comment type="function">
    <text evidence="1">Catalyzes the reversible oxidation of 3-phospho-D-glycerate to 3-phosphonooxypyruvate, the first step of the phosphorylated L-serine biosynthesis pathway. Also catalyzes the reversible oxidation of 2-hydroxyglutarate to 2-oxoglutarate.</text>
</comment>
<keyword evidence="6 11" id="KW-0560">Oxidoreductase</keyword>
<evidence type="ECO:0000256" key="10">
    <source>
        <dbReference type="ARBA" id="ARBA00048731"/>
    </source>
</evidence>
<comment type="catalytic activity">
    <reaction evidence="9">
        <text>(R)-2-hydroxyglutarate + NAD(+) = 2-oxoglutarate + NADH + H(+)</text>
        <dbReference type="Rhea" id="RHEA:49612"/>
        <dbReference type="ChEBI" id="CHEBI:15378"/>
        <dbReference type="ChEBI" id="CHEBI:15801"/>
        <dbReference type="ChEBI" id="CHEBI:16810"/>
        <dbReference type="ChEBI" id="CHEBI:57540"/>
        <dbReference type="ChEBI" id="CHEBI:57945"/>
        <dbReference type="EC" id="1.1.1.399"/>
    </reaction>
</comment>
<accession>A0A919CIT2</accession>
<dbReference type="CDD" id="cd04901">
    <property type="entry name" value="ACT_3PGDH"/>
    <property type="match status" value="1"/>
</dbReference>
<name>A0A919CIT2_9GAMM</name>
<organism evidence="13 14">
    <name type="scientific">Parahalioglobus pacificus</name>
    <dbReference type="NCBI Taxonomy" id="930806"/>
    <lineage>
        <taxon>Bacteria</taxon>
        <taxon>Pseudomonadati</taxon>
        <taxon>Pseudomonadota</taxon>
        <taxon>Gammaproteobacteria</taxon>
        <taxon>Cellvibrionales</taxon>
        <taxon>Halieaceae</taxon>
        <taxon>Parahalioglobus</taxon>
    </lineage>
</organism>
<feature type="domain" description="ACT" evidence="12">
    <location>
        <begin position="322"/>
        <end position="392"/>
    </location>
</feature>
<dbReference type="SUPFAM" id="SSF51735">
    <property type="entry name" value="NAD(P)-binding Rossmann-fold domains"/>
    <property type="match status" value="1"/>
</dbReference>
<keyword evidence="14" id="KW-1185">Reference proteome</keyword>
<dbReference type="GO" id="GO:0051287">
    <property type="term" value="F:NAD binding"/>
    <property type="evidence" value="ECO:0007669"/>
    <property type="project" value="InterPro"/>
</dbReference>
<comment type="catalytic activity">
    <reaction evidence="10">
        <text>(2R)-3-phosphoglycerate + NAD(+) = 3-phosphooxypyruvate + NADH + H(+)</text>
        <dbReference type="Rhea" id="RHEA:12641"/>
        <dbReference type="ChEBI" id="CHEBI:15378"/>
        <dbReference type="ChEBI" id="CHEBI:18110"/>
        <dbReference type="ChEBI" id="CHEBI:57540"/>
        <dbReference type="ChEBI" id="CHEBI:57945"/>
        <dbReference type="ChEBI" id="CHEBI:58272"/>
        <dbReference type="EC" id="1.1.1.95"/>
    </reaction>
</comment>
<comment type="pathway">
    <text evidence="2">Amino-acid biosynthesis; L-serine biosynthesis; L-serine from 3-phospho-D-glycerate: step 1/3.</text>
</comment>
<dbReference type="SUPFAM" id="SSF55021">
    <property type="entry name" value="ACT-like"/>
    <property type="match status" value="1"/>
</dbReference>
<keyword evidence="7" id="KW-0520">NAD</keyword>
<dbReference type="SUPFAM" id="SSF52283">
    <property type="entry name" value="Formate/glycerate dehydrogenase catalytic domain-like"/>
    <property type="match status" value="1"/>
</dbReference>
<dbReference type="AlphaFoldDB" id="A0A919CIT2"/>
<proteinExistence type="inferred from homology"/>
<dbReference type="PROSITE" id="PS00065">
    <property type="entry name" value="D_2_HYDROXYACID_DH_1"/>
    <property type="match status" value="1"/>
</dbReference>
<dbReference type="EC" id="1.1.1.95" evidence="4"/>
<evidence type="ECO:0000259" key="12">
    <source>
        <dbReference type="PROSITE" id="PS51671"/>
    </source>
</evidence>
<dbReference type="InterPro" id="IPR036291">
    <property type="entry name" value="NAD(P)-bd_dom_sf"/>
</dbReference>
<evidence type="ECO:0000313" key="14">
    <source>
        <dbReference type="Proteomes" id="UP000644693"/>
    </source>
</evidence>
<dbReference type="Pfam" id="PF02826">
    <property type="entry name" value="2-Hacid_dh_C"/>
    <property type="match status" value="1"/>
</dbReference>
<comment type="similarity">
    <text evidence="11">Belongs to the D-isomer specific 2-hydroxyacid dehydrogenase family.</text>
</comment>
<dbReference type="Gene3D" id="3.30.70.260">
    <property type="match status" value="1"/>
</dbReference>
<evidence type="ECO:0000256" key="9">
    <source>
        <dbReference type="ARBA" id="ARBA00048126"/>
    </source>
</evidence>
<protein>
    <recommendedName>
        <fullName evidence="5">D-3-phosphoglycerate dehydrogenase</fullName>
        <ecNumber evidence="3">1.1.1.399</ecNumber>
        <ecNumber evidence="4">1.1.1.95</ecNumber>
    </recommendedName>
    <alternativeName>
        <fullName evidence="8">2-oxoglutarate reductase</fullName>
    </alternativeName>
</protein>
<reference evidence="13" key="2">
    <citation type="submission" date="2020-09" db="EMBL/GenBank/DDBJ databases">
        <authorList>
            <person name="Sun Q."/>
            <person name="Kim S."/>
        </authorList>
    </citation>
    <scope>NUCLEOTIDE SEQUENCE</scope>
    <source>
        <strain evidence="13">KCTC 23430</strain>
    </source>
</reference>
<dbReference type="Pfam" id="PF00389">
    <property type="entry name" value="2-Hacid_dh"/>
    <property type="match status" value="1"/>
</dbReference>
<dbReference type="EMBL" id="BMYM01000001">
    <property type="protein sequence ID" value="GHD29731.1"/>
    <property type="molecule type" value="Genomic_DNA"/>
</dbReference>
<dbReference type="InterPro" id="IPR002912">
    <property type="entry name" value="ACT_dom"/>
</dbReference>
<evidence type="ECO:0000256" key="4">
    <source>
        <dbReference type="ARBA" id="ARBA00013143"/>
    </source>
</evidence>
<dbReference type="GO" id="GO:0004617">
    <property type="term" value="F:phosphoglycerate dehydrogenase activity"/>
    <property type="evidence" value="ECO:0007669"/>
    <property type="project" value="UniProtKB-EC"/>
</dbReference>
<dbReference type="InterPro" id="IPR006139">
    <property type="entry name" value="D-isomer_2_OHA_DH_cat_dom"/>
</dbReference>
<evidence type="ECO:0000313" key="13">
    <source>
        <dbReference type="EMBL" id="GHD29731.1"/>
    </source>
</evidence>
<dbReference type="RefSeq" id="WP_189475831.1">
    <property type="nucleotide sequence ID" value="NZ_BMYM01000001.1"/>
</dbReference>
<comment type="caution">
    <text evidence="13">The sequence shown here is derived from an EMBL/GenBank/DDBJ whole genome shotgun (WGS) entry which is preliminary data.</text>
</comment>
<gene>
    <name evidence="13" type="ORF">GCM10007053_10770</name>
</gene>
<dbReference type="InterPro" id="IPR006140">
    <property type="entry name" value="D-isomer_DH_NAD-bd"/>
</dbReference>
<dbReference type="EC" id="1.1.1.399" evidence="3"/>
<dbReference type="InterPro" id="IPR029752">
    <property type="entry name" value="D-isomer_DH_CS1"/>
</dbReference>
<reference evidence="13" key="1">
    <citation type="journal article" date="2014" name="Int. J. Syst. Evol. Microbiol.">
        <title>Complete genome sequence of Corynebacterium casei LMG S-19264T (=DSM 44701T), isolated from a smear-ripened cheese.</title>
        <authorList>
            <consortium name="US DOE Joint Genome Institute (JGI-PGF)"/>
            <person name="Walter F."/>
            <person name="Albersmeier A."/>
            <person name="Kalinowski J."/>
            <person name="Ruckert C."/>
        </authorList>
    </citation>
    <scope>NUCLEOTIDE SEQUENCE</scope>
    <source>
        <strain evidence="13">KCTC 23430</strain>
    </source>
</reference>
<evidence type="ECO:0000256" key="8">
    <source>
        <dbReference type="ARBA" id="ARBA00030455"/>
    </source>
</evidence>
<dbReference type="Proteomes" id="UP000644693">
    <property type="component" value="Unassembled WGS sequence"/>
</dbReference>
<evidence type="ECO:0000256" key="11">
    <source>
        <dbReference type="RuleBase" id="RU003719"/>
    </source>
</evidence>
<dbReference type="PANTHER" id="PTHR42938:SF47">
    <property type="entry name" value="HYDROXYPYRUVATE REDUCTASE"/>
    <property type="match status" value="1"/>
</dbReference>
<evidence type="ECO:0000256" key="5">
    <source>
        <dbReference type="ARBA" id="ARBA00021582"/>
    </source>
</evidence>